<name>A0A6G0WXG7_9STRA</name>
<dbReference type="AlphaFoldDB" id="A0A6G0WXG7"/>
<comment type="caution">
    <text evidence="2">The sequence shown here is derived from an EMBL/GenBank/DDBJ whole genome shotgun (WGS) entry which is preliminary data.</text>
</comment>
<gene>
    <name evidence="2" type="ORF">Ae201684_010824</name>
</gene>
<evidence type="ECO:0000313" key="3">
    <source>
        <dbReference type="Proteomes" id="UP000481153"/>
    </source>
</evidence>
<reference evidence="2 3" key="1">
    <citation type="submission" date="2019-07" db="EMBL/GenBank/DDBJ databases">
        <title>Genomics analysis of Aphanomyces spp. identifies a new class of oomycete effector associated with host adaptation.</title>
        <authorList>
            <person name="Gaulin E."/>
        </authorList>
    </citation>
    <scope>NUCLEOTIDE SEQUENCE [LARGE SCALE GENOMIC DNA]</scope>
    <source>
        <strain evidence="2 3">ATCC 201684</strain>
    </source>
</reference>
<accession>A0A6G0WXG7</accession>
<dbReference type="EMBL" id="VJMJ01000137">
    <property type="protein sequence ID" value="KAF0732175.1"/>
    <property type="molecule type" value="Genomic_DNA"/>
</dbReference>
<protein>
    <submittedName>
        <fullName evidence="2">Uncharacterized protein</fullName>
    </submittedName>
</protein>
<evidence type="ECO:0000313" key="2">
    <source>
        <dbReference type="EMBL" id="KAF0732175.1"/>
    </source>
</evidence>
<feature type="region of interest" description="Disordered" evidence="1">
    <location>
        <begin position="1"/>
        <end position="35"/>
    </location>
</feature>
<dbReference type="Proteomes" id="UP000481153">
    <property type="component" value="Unassembled WGS sequence"/>
</dbReference>
<proteinExistence type="predicted"/>
<sequence length="459" mass="52418">MNARRPSKGQSHYLGGSNNLMQERKRREKAEQQLEQTNQQLHHLVDDIAPKVDALGHAVETLERENKEQIALEEASHATFQYVHQQLELLRRQQVDMQAQLTKQVDDKIDRTRYELHQANEQAIYHVQLEIHSLKDDLVHIRSEVETFREAANTKLAQHQAVLDTIRHQNHKDAQFTATSLRDIDTKLVELDGRLFELDKEQLKIKLCLPPSVATRQCFANGATAPMAYTENLSNMSKQKFDELHLEIAAVTHDVATQRSADRMQFEMITTRLREMGKTIGQKHDYVVDELQNLHDKLAHLATKLPVEMTHRVEMLQEQWEADLATLKLAAKKWEQTPLIASPSDAHLMAKIDDVKDMLFHLQAQQGHLEQSLSKYSATCHGNHIESGTQAIKLLQDVSRMHDAIVHLETQCAHHWFRFHDLIAELRQAFVATISPAQTGVSPTSKAARCQDGVDCSTS</sequence>
<keyword evidence="3" id="KW-1185">Reference proteome</keyword>
<feature type="compositionally biased region" description="Basic and acidic residues" evidence="1">
    <location>
        <begin position="22"/>
        <end position="32"/>
    </location>
</feature>
<dbReference type="VEuPathDB" id="FungiDB:AeMF1_002020"/>
<evidence type="ECO:0000256" key="1">
    <source>
        <dbReference type="SAM" id="MobiDB-lite"/>
    </source>
</evidence>
<organism evidence="2 3">
    <name type="scientific">Aphanomyces euteiches</name>
    <dbReference type="NCBI Taxonomy" id="100861"/>
    <lineage>
        <taxon>Eukaryota</taxon>
        <taxon>Sar</taxon>
        <taxon>Stramenopiles</taxon>
        <taxon>Oomycota</taxon>
        <taxon>Saprolegniomycetes</taxon>
        <taxon>Saprolegniales</taxon>
        <taxon>Verrucalvaceae</taxon>
        <taxon>Aphanomyces</taxon>
    </lineage>
</organism>